<feature type="transmembrane region" description="Helical" evidence="1">
    <location>
        <begin position="258"/>
        <end position="284"/>
    </location>
</feature>
<keyword evidence="1" id="KW-0472">Membrane</keyword>
<comment type="caution">
    <text evidence="3">The sequence shown here is derived from an EMBL/GenBank/DDBJ whole genome shotgun (WGS) entry which is preliminary data.</text>
</comment>
<feature type="chain" id="PRO_5043944760" evidence="2">
    <location>
        <begin position="24"/>
        <end position="302"/>
    </location>
</feature>
<dbReference type="Proteomes" id="UP001146793">
    <property type="component" value="Unassembled WGS sequence"/>
</dbReference>
<sequence>MKKTYSVCLILILKLLILNLINTSQTLEDFITEDIVFPHEDGSTTIINPNRGVQYPACPPNSNLCTCSVTNQDPEVRQSLECKQTGTADTQNSIFGSNFFIQQFRLGSKNEESSMLTTVLIKCPDSAGENENKRGYYKPDPSTQHFLIFSKKACFSQFSTSKISKQNFISYDDLDFGLGDFSLIMNTTAINGTMKMPFWFYAERSAFNLTFDGSIYQVLIDFNFHTMNYSAQQLGDHFSWDAEIYADHVPLDVLVSEYVLGGIGWVAIGLILLIDLILIIILIFQFQKILETSKILSYVINK</sequence>
<feature type="signal peptide" evidence="2">
    <location>
        <begin position="1"/>
        <end position="23"/>
    </location>
</feature>
<evidence type="ECO:0000256" key="1">
    <source>
        <dbReference type="SAM" id="Phobius"/>
    </source>
</evidence>
<reference evidence="3" key="1">
    <citation type="submission" date="2022-08" db="EMBL/GenBank/DDBJ databases">
        <title>Novel sulphate-reducing endosymbionts in the free-living metamonad Anaeramoeba.</title>
        <authorList>
            <person name="Jerlstrom-Hultqvist J."/>
            <person name="Cepicka I."/>
            <person name="Gallot-Lavallee L."/>
            <person name="Salas-Leiva D."/>
            <person name="Curtis B.A."/>
            <person name="Zahonova K."/>
            <person name="Pipaliya S."/>
            <person name="Dacks J."/>
            <person name="Roger A.J."/>
        </authorList>
    </citation>
    <scope>NUCLEOTIDE SEQUENCE</scope>
    <source>
        <strain evidence="3">Busselton2</strain>
    </source>
</reference>
<protein>
    <submittedName>
        <fullName evidence="3">Uncharacterized protein</fullName>
    </submittedName>
</protein>
<evidence type="ECO:0000313" key="3">
    <source>
        <dbReference type="EMBL" id="KAJ3446062.1"/>
    </source>
</evidence>
<keyword evidence="1" id="KW-0812">Transmembrane</keyword>
<evidence type="ECO:0000313" key="4">
    <source>
        <dbReference type="Proteomes" id="UP001146793"/>
    </source>
</evidence>
<accession>A0AAV7ZZQ2</accession>
<dbReference type="EMBL" id="JANTQA010000021">
    <property type="protein sequence ID" value="KAJ3446062.1"/>
    <property type="molecule type" value="Genomic_DNA"/>
</dbReference>
<keyword evidence="1" id="KW-1133">Transmembrane helix</keyword>
<dbReference type="AlphaFoldDB" id="A0AAV7ZZQ2"/>
<gene>
    <name evidence="3" type="ORF">M0812_08597</name>
</gene>
<name>A0AAV7ZZQ2_9EUKA</name>
<organism evidence="3 4">
    <name type="scientific">Anaeramoeba flamelloides</name>
    <dbReference type="NCBI Taxonomy" id="1746091"/>
    <lineage>
        <taxon>Eukaryota</taxon>
        <taxon>Metamonada</taxon>
        <taxon>Anaeramoebidae</taxon>
        <taxon>Anaeramoeba</taxon>
    </lineage>
</organism>
<proteinExistence type="predicted"/>
<evidence type="ECO:0000256" key="2">
    <source>
        <dbReference type="SAM" id="SignalP"/>
    </source>
</evidence>
<keyword evidence="2" id="KW-0732">Signal</keyword>